<geneLocation type="plasmid" evidence="2 3">
    <name>p1-JPH1</name>
</geneLocation>
<dbReference type="AlphaFoldDB" id="A0AAI8X5I2"/>
<dbReference type="SUPFAM" id="SSF47413">
    <property type="entry name" value="lambda repressor-like DNA-binding domains"/>
    <property type="match status" value="1"/>
</dbReference>
<evidence type="ECO:0000313" key="3">
    <source>
        <dbReference type="Proteomes" id="UP000327362"/>
    </source>
</evidence>
<dbReference type="InterPro" id="IPR010982">
    <property type="entry name" value="Lambda_DNA-bd_dom_sf"/>
</dbReference>
<dbReference type="RefSeq" id="WP_095785684.1">
    <property type="nucleotide sequence ID" value="NZ_AP020327.1"/>
</dbReference>
<dbReference type="GO" id="GO:0003677">
    <property type="term" value="F:DNA binding"/>
    <property type="evidence" value="ECO:0007669"/>
    <property type="project" value="InterPro"/>
</dbReference>
<proteinExistence type="predicted"/>
<feature type="domain" description="HTH cro/C1-type" evidence="1">
    <location>
        <begin position="16"/>
        <end position="69"/>
    </location>
</feature>
<keyword evidence="2" id="KW-0614">Plasmid</keyword>
<dbReference type="EMBL" id="AP020327">
    <property type="protein sequence ID" value="BBN50868.1"/>
    <property type="molecule type" value="Genomic_DNA"/>
</dbReference>
<dbReference type="Gene3D" id="1.10.260.40">
    <property type="entry name" value="lambda repressor-like DNA-binding domains"/>
    <property type="match status" value="1"/>
</dbReference>
<sequence length="95" mass="9992">MAGLIDEVLAGIGAQLRHARVAAGLTQHDVANRAGVSRQLVGRIENGLNGEISAFVAVANALDYRLGVTEEVPLNDAEQAALDLINQLQHQTGQP</sequence>
<dbReference type="CDD" id="cd00093">
    <property type="entry name" value="HTH_XRE"/>
    <property type="match status" value="1"/>
</dbReference>
<dbReference type="InterPro" id="IPR001387">
    <property type="entry name" value="Cro/C1-type_HTH"/>
</dbReference>
<dbReference type="PROSITE" id="PS50943">
    <property type="entry name" value="HTH_CROC1"/>
    <property type="match status" value="1"/>
</dbReference>
<protein>
    <recommendedName>
        <fullName evidence="1">HTH cro/C1-type domain-containing protein</fullName>
    </recommendedName>
</protein>
<evidence type="ECO:0000259" key="1">
    <source>
        <dbReference type="PROSITE" id="PS50943"/>
    </source>
</evidence>
<evidence type="ECO:0000313" key="2">
    <source>
        <dbReference type="EMBL" id="BBN50868.1"/>
    </source>
</evidence>
<reference evidence="2 3" key="1">
    <citation type="submission" date="2019-09" db="EMBL/GenBank/DDBJ databases">
        <title>Complete genome sequence of Mycobacterium avium subsp. hominissuis strain JP-H-1.</title>
        <authorList>
            <person name="Kinoshita Y."/>
            <person name="Niwa H."/>
            <person name="Uchida-Fujii E."/>
            <person name="Nukada T."/>
        </authorList>
    </citation>
    <scope>NUCLEOTIDE SEQUENCE [LARGE SCALE GENOMIC DNA]</scope>
    <source>
        <strain evidence="2 3">JP-H-1</strain>
        <plasmid evidence="2 3">p1-JPH1</plasmid>
    </source>
</reference>
<dbReference type="SMART" id="SM00530">
    <property type="entry name" value="HTH_XRE"/>
    <property type="match status" value="1"/>
</dbReference>
<name>A0AAI8X5I2_MYCAV</name>
<gene>
    <name evidence="2" type="ORF">JPH1_53430</name>
</gene>
<organism evidence="2 3">
    <name type="scientific">Mycobacterium avium subsp. hominissuis</name>
    <dbReference type="NCBI Taxonomy" id="439334"/>
    <lineage>
        <taxon>Bacteria</taxon>
        <taxon>Bacillati</taxon>
        <taxon>Actinomycetota</taxon>
        <taxon>Actinomycetes</taxon>
        <taxon>Mycobacteriales</taxon>
        <taxon>Mycobacteriaceae</taxon>
        <taxon>Mycobacterium</taxon>
        <taxon>Mycobacterium avium complex (MAC)</taxon>
    </lineage>
</organism>
<dbReference type="Proteomes" id="UP000327362">
    <property type="component" value="Plasmid p1-JPH1"/>
</dbReference>
<accession>A0AAI8X5I2</accession>
<dbReference type="Pfam" id="PF13560">
    <property type="entry name" value="HTH_31"/>
    <property type="match status" value="1"/>
</dbReference>